<organism evidence="2 3">
    <name type="scientific">Winogradskyella echinorum</name>
    <dbReference type="NCBI Taxonomy" id="538189"/>
    <lineage>
        <taxon>Bacteria</taxon>
        <taxon>Pseudomonadati</taxon>
        <taxon>Bacteroidota</taxon>
        <taxon>Flavobacteriia</taxon>
        <taxon>Flavobacteriales</taxon>
        <taxon>Flavobacteriaceae</taxon>
        <taxon>Winogradskyella</taxon>
    </lineage>
</organism>
<dbReference type="RefSeq" id="WP_186845535.1">
    <property type="nucleotide sequence ID" value="NZ_JACOME010000002.1"/>
</dbReference>
<dbReference type="PROSITE" id="PS51257">
    <property type="entry name" value="PROKAR_LIPOPROTEIN"/>
    <property type="match status" value="1"/>
</dbReference>
<evidence type="ECO:0000313" key="3">
    <source>
        <dbReference type="Proteomes" id="UP000607435"/>
    </source>
</evidence>
<name>A0ABR6Y0Y2_9FLAO</name>
<evidence type="ECO:0000259" key="1">
    <source>
        <dbReference type="Pfam" id="PF20033"/>
    </source>
</evidence>
<gene>
    <name evidence="2" type="ORF">H6H04_08500</name>
</gene>
<dbReference type="Proteomes" id="UP000607435">
    <property type="component" value="Unassembled WGS sequence"/>
</dbReference>
<evidence type="ECO:0000313" key="2">
    <source>
        <dbReference type="EMBL" id="MBC3846417.1"/>
    </source>
</evidence>
<dbReference type="EMBL" id="JACOME010000002">
    <property type="protein sequence ID" value="MBC3846417.1"/>
    <property type="molecule type" value="Genomic_DNA"/>
</dbReference>
<comment type="caution">
    <text evidence="2">The sequence shown here is derived from an EMBL/GenBank/DDBJ whole genome shotgun (WGS) entry which is preliminary data.</text>
</comment>
<accession>A0ABR6Y0Y2</accession>
<dbReference type="InterPro" id="IPR045497">
    <property type="entry name" value="DUF6438"/>
</dbReference>
<protein>
    <recommendedName>
        <fullName evidence="1">DUF6438 domain-containing protein</fullName>
    </recommendedName>
</protein>
<reference evidence="2 3" key="1">
    <citation type="submission" date="2020-08" db="EMBL/GenBank/DDBJ databases">
        <title>Winogradskyella ouciana sp. nov., isolated from the hadal seawater of the Mariana Trench.</title>
        <authorList>
            <person name="He X."/>
        </authorList>
    </citation>
    <scope>NUCLEOTIDE SEQUENCE [LARGE SCALE GENOMIC DNA]</scope>
    <source>
        <strain evidence="2 3">KCTC 22026</strain>
    </source>
</reference>
<dbReference type="Pfam" id="PF20033">
    <property type="entry name" value="DUF6438"/>
    <property type="match status" value="1"/>
</dbReference>
<proteinExistence type="predicted"/>
<sequence>MRTIQFIIILLFLYSCSDKQKKDTIKNITESNIQLSKIDSLKTNDDVQNFIRESNSSYNEFELKRIQDFDRDYKTDSITKIIANKLGITKPYYKTDFDHNGYTDLLAIGDNKDCWGKKSCSFNSMVIMNFGNDSLKYINIVRDRHTSIVPTIEKRKNETILVINNPDQISWKNEKYKDGSVDSLKYRNGNFIEYNPKVVKHNIERIEFSTGPCFGTCPIFSLSLTNNGKSEFSPEAYNFGDDSYDENAEGKFMCNLEEKKWNELTDLINYIDFTNLEKDYAVNWTDDQSCTLKIVYDDGKIKEIRDYGLIGTFGLKKLYDQLFELRFNQKWKK</sequence>
<keyword evidence="3" id="KW-1185">Reference proteome</keyword>
<feature type="domain" description="DUF6438" evidence="1">
    <location>
        <begin position="205"/>
        <end position="325"/>
    </location>
</feature>